<organism evidence="2 3">
    <name type="scientific">Spartinivicinus poritis</name>
    <dbReference type="NCBI Taxonomy" id="2994640"/>
    <lineage>
        <taxon>Bacteria</taxon>
        <taxon>Pseudomonadati</taxon>
        <taxon>Pseudomonadota</taxon>
        <taxon>Gammaproteobacteria</taxon>
        <taxon>Oceanospirillales</taxon>
        <taxon>Zooshikellaceae</taxon>
        <taxon>Spartinivicinus</taxon>
    </lineage>
</organism>
<gene>
    <name evidence="2" type="ORF">ORQ98_26710</name>
</gene>
<proteinExistence type="predicted"/>
<dbReference type="RefSeq" id="WP_274691862.1">
    <property type="nucleotide sequence ID" value="NZ_JAPMOU010000069.1"/>
</dbReference>
<dbReference type="EMBL" id="JAPMOU010000069">
    <property type="protein sequence ID" value="MDE1465558.1"/>
    <property type="molecule type" value="Genomic_DNA"/>
</dbReference>
<reference evidence="2 3" key="1">
    <citation type="submission" date="2022-11" db="EMBL/GenBank/DDBJ databases">
        <title>Spartinivicinus poritis sp. nov., isolated from scleractinian coral Porites lutea.</title>
        <authorList>
            <person name="Zhang G."/>
            <person name="Cai L."/>
            <person name="Wei Q."/>
        </authorList>
    </citation>
    <scope>NUCLEOTIDE SEQUENCE [LARGE SCALE GENOMIC DNA]</scope>
    <source>
        <strain evidence="2 3">A2-2</strain>
    </source>
</reference>
<dbReference type="Proteomes" id="UP001528823">
    <property type="component" value="Unassembled WGS sequence"/>
</dbReference>
<keyword evidence="3" id="KW-1185">Reference proteome</keyword>
<protein>
    <submittedName>
        <fullName evidence="2">Phytanoyl-CoA dioxygenase family protein</fullName>
    </submittedName>
</protein>
<evidence type="ECO:0000256" key="1">
    <source>
        <dbReference type="ARBA" id="ARBA00001954"/>
    </source>
</evidence>
<dbReference type="PANTHER" id="PTHR20883">
    <property type="entry name" value="PHYTANOYL-COA DIOXYGENASE DOMAIN CONTAINING 1"/>
    <property type="match status" value="1"/>
</dbReference>
<name>A0ABT5UGP5_9GAMM</name>
<dbReference type="Gene3D" id="2.60.120.620">
    <property type="entry name" value="q2cbj1_9rhob like domain"/>
    <property type="match status" value="1"/>
</dbReference>
<evidence type="ECO:0000313" key="2">
    <source>
        <dbReference type="EMBL" id="MDE1465558.1"/>
    </source>
</evidence>
<dbReference type="PANTHER" id="PTHR20883:SF48">
    <property type="entry name" value="ECTOINE DIOXYGENASE"/>
    <property type="match status" value="1"/>
</dbReference>
<keyword evidence="2" id="KW-0560">Oxidoreductase</keyword>
<comment type="cofactor">
    <cofactor evidence="1">
        <name>Fe(2+)</name>
        <dbReference type="ChEBI" id="CHEBI:29033"/>
    </cofactor>
</comment>
<sequence length="222" mass="25144">MSFEENGFEIHSGFLDNDSINTIIDEIEALDSDFPKHGIRNAEKKLASVKKLVDSNLLRNKAEGYLSGKPEVVRVIVFDKTPNKNWLVTWHQDKTISVNDKKAIPGWGSWTLKDGINHVQPDVKVLEDMVTFRIHLDEANESNGCLKVIPKSHSLGILSKNEQDRVVRESEEYTCLAKPGDLLIMRPLLLHSSSKGIMPHHRRIVHIEYSSFKLPQGLAWAT</sequence>
<dbReference type="Pfam" id="PF05721">
    <property type="entry name" value="PhyH"/>
    <property type="match status" value="1"/>
</dbReference>
<accession>A0ABT5UGP5</accession>
<dbReference type="GO" id="GO:0051213">
    <property type="term" value="F:dioxygenase activity"/>
    <property type="evidence" value="ECO:0007669"/>
    <property type="project" value="UniProtKB-KW"/>
</dbReference>
<evidence type="ECO:0000313" key="3">
    <source>
        <dbReference type="Proteomes" id="UP001528823"/>
    </source>
</evidence>
<dbReference type="SUPFAM" id="SSF51197">
    <property type="entry name" value="Clavaminate synthase-like"/>
    <property type="match status" value="1"/>
</dbReference>
<comment type="caution">
    <text evidence="2">The sequence shown here is derived from an EMBL/GenBank/DDBJ whole genome shotgun (WGS) entry which is preliminary data.</text>
</comment>
<dbReference type="InterPro" id="IPR008775">
    <property type="entry name" value="Phytyl_CoA_dOase-like"/>
</dbReference>
<keyword evidence="2" id="KW-0223">Dioxygenase</keyword>